<evidence type="ECO:0000313" key="2">
    <source>
        <dbReference type="Proteomes" id="UP000053268"/>
    </source>
</evidence>
<evidence type="ECO:0000313" key="1">
    <source>
        <dbReference type="EMBL" id="KPI97767.1"/>
    </source>
</evidence>
<dbReference type="AlphaFoldDB" id="A0A194PWS0"/>
<keyword evidence="2" id="KW-1185">Reference proteome</keyword>
<accession>A0A194PWS0</accession>
<sequence length="119" mass="13208">MVDKREALHKMLTMSTLMMPAATMTTMTNAGPIPVAAATKLEPKLLQLPHPALMQQIPQQHHHQHPHGNNKLAWKNTKATIIFLIPHERSRGRRLVVSSVEPQGANAFLGDPGTLFYCT</sequence>
<protein>
    <submittedName>
        <fullName evidence="1">Uncharacterized protein</fullName>
    </submittedName>
</protein>
<reference evidence="1 2" key="1">
    <citation type="journal article" date="2015" name="Nat. Commun.">
        <title>Outbred genome sequencing and CRISPR/Cas9 gene editing in butterflies.</title>
        <authorList>
            <person name="Li X."/>
            <person name="Fan D."/>
            <person name="Zhang W."/>
            <person name="Liu G."/>
            <person name="Zhang L."/>
            <person name="Zhao L."/>
            <person name="Fang X."/>
            <person name="Chen L."/>
            <person name="Dong Y."/>
            <person name="Chen Y."/>
            <person name="Ding Y."/>
            <person name="Zhao R."/>
            <person name="Feng M."/>
            <person name="Zhu Y."/>
            <person name="Feng Y."/>
            <person name="Jiang X."/>
            <person name="Zhu D."/>
            <person name="Xiang H."/>
            <person name="Feng X."/>
            <person name="Li S."/>
            <person name="Wang J."/>
            <person name="Zhang G."/>
            <person name="Kronforst M.R."/>
            <person name="Wang W."/>
        </authorList>
    </citation>
    <scope>NUCLEOTIDE SEQUENCE [LARGE SCALE GENOMIC DNA]</scope>
    <source>
        <strain evidence="1">Ya'a_city_454_Px</strain>
        <tissue evidence="1">Whole body</tissue>
    </source>
</reference>
<dbReference type="Proteomes" id="UP000053268">
    <property type="component" value="Unassembled WGS sequence"/>
</dbReference>
<dbReference type="EMBL" id="KQ459586">
    <property type="protein sequence ID" value="KPI97767.1"/>
    <property type="molecule type" value="Genomic_DNA"/>
</dbReference>
<name>A0A194PWS0_PAPXU</name>
<organism evidence="1 2">
    <name type="scientific">Papilio xuthus</name>
    <name type="common">Asian swallowtail butterfly</name>
    <dbReference type="NCBI Taxonomy" id="66420"/>
    <lineage>
        <taxon>Eukaryota</taxon>
        <taxon>Metazoa</taxon>
        <taxon>Ecdysozoa</taxon>
        <taxon>Arthropoda</taxon>
        <taxon>Hexapoda</taxon>
        <taxon>Insecta</taxon>
        <taxon>Pterygota</taxon>
        <taxon>Neoptera</taxon>
        <taxon>Endopterygota</taxon>
        <taxon>Lepidoptera</taxon>
        <taxon>Glossata</taxon>
        <taxon>Ditrysia</taxon>
        <taxon>Papilionoidea</taxon>
        <taxon>Papilionidae</taxon>
        <taxon>Papilioninae</taxon>
        <taxon>Papilio</taxon>
    </lineage>
</organism>
<gene>
    <name evidence="1" type="ORF">RR46_10888</name>
</gene>
<proteinExistence type="predicted"/>